<dbReference type="PANTHER" id="PTHR35830">
    <property type="entry name" value="OS05G0299200 PROTEIN"/>
    <property type="match status" value="1"/>
</dbReference>
<reference evidence="3 4" key="1">
    <citation type="journal article" date="2024" name="Plant Biotechnol. J.">
        <title>Dendrobium thyrsiflorum genome and its molecular insights into genes involved in important horticultural traits.</title>
        <authorList>
            <person name="Chen B."/>
            <person name="Wang J.Y."/>
            <person name="Zheng P.J."/>
            <person name="Li K.L."/>
            <person name="Liang Y.M."/>
            <person name="Chen X.F."/>
            <person name="Zhang C."/>
            <person name="Zhao X."/>
            <person name="He X."/>
            <person name="Zhang G.Q."/>
            <person name="Liu Z.J."/>
            <person name="Xu Q."/>
        </authorList>
    </citation>
    <scope>NUCLEOTIDE SEQUENCE [LARGE SCALE GENOMIC DNA]</scope>
    <source>
        <strain evidence="3">GZMU011</strain>
    </source>
</reference>
<keyword evidence="2" id="KW-0812">Transmembrane</keyword>
<gene>
    <name evidence="3" type="ORF">M5K25_008151</name>
</gene>
<protein>
    <submittedName>
        <fullName evidence="3">Uncharacterized protein</fullName>
    </submittedName>
</protein>
<comment type="caution">
    <text evidence="3">The sequence shown here is derived from an EMBL/GenBank/DDBJ whole genome shotgun (WGS) entry which is preliminary data.</text>
</comment>
<keyword evidence="2" id="KW-0472">Membrane</keyword>
<organism evidence="3 4">
    <name type="scientific">Dendrobium thyrsiflorum</name>
    <name type="common">Pinecone-like raceme dendrobium</name>
    <name type="synonym">Orchid</name>
    <dbReference type="NCBI Taxonomy" id="117978"/>
    <lineage>
        <taxon>Eukaryota</taxon>
        <taxon>Viridiplantae</taxon>
        <taxon>Streptophyta</taxon>
        <taxon>Embryophyta</taxon>
        <taxon>Tracheophyta</taxon>
        <taxon>Spermatophyta</taxon>
        <taxon>Magnoliopsida</taxon>
        <taxon>Liliopsida</taxon>
        <taxon>Asparagales</taxon>
        <taxon>Orchidaceae</taxon>
        <taxon>Epidendroideae</taxon>
        <taxon>Malaxideae</taxon>
        <taxon>Dendrobiinae</taxon>
        <taxon>Dendrobium</taxon>
    </lineage>
</organism>
<accession>A0ABD0V806</accession>
<keyword evidence="2" id="KW-1133">Transmembrane helix</keyword>
<dbReference type="AlphaFoldDB" id="A0ABD0V806"/>
<feature type="transmembrane region" description="Helical" evidence="2">
    <location>
        <begin position="116"/>
        <end position="134"/>
    </location>
</feature>
<keyword evidence="4" id="KW-1185">Reference proteome</keyword>
<sequence>MNAGFIGAKSPAILCRLRIHRRRKPRGRRPSPDQRIHQKPVDQDRNVEFSVDLDDICARTLASIKRLFRSSEAKIDRFFASGAEAYSDLKTSFRIDRGSRIVFSCRRSSLQFFGNLFLWSFIAILASRFLLWLWSFRHRWLFVGWAITRRDRSLGGREVVVGRRDRLREPERTGFKGLVNPLSTVGGNEVKGKATLMNKHKNRQEKLPKWWPDSIPSPIVLFAKDEGQRDADKLVKAIMDNRMSGKDYKDDDIIQLREICRSSGAKVSFETTNARDSFFRAAISFVLNVCSRVRQPGSPVQIDGEEVKQFICGIAENIGLDNLRAARLVCAAVAARSRSCFLQSWAFEVQGKRMEALEELLNLCQIYRIFPPEENSPELEMVASGLTNSLKIDQRRHLLTLFSGICSSDSLRIAAEALGLGTNASVI</sequence>
<evidence type="ECO:0000313" key="4">
    <source>
        <dbReference type="Proteomes" id="UP001552299"/>
    </source>
</evidence>
<evidence type="ECO:0000256" key="2">
    <source>
        <dbReference type="SAM" id="Phobius"/>
    </source>
</evidence>
<dbReference type="Proteomes" id="UP001552299">
    <property type="component" value="Unassembled WGS sequence"/>
</dbReference>
<dbReference type="PANTHER" id="PTHR35830:SF1">
    <property type="entry name" value="OS05G0299200 PROTEIN"/>
    <property type="match status" value="1"/>
</dbReference>
<name>A0ABD0V806_DENTH</name>
<evidence type="ECO:0000313" key="3">
    <source>
        <dbReference type="EMBL" id="KAL0921114.1"/>
    </source>
</evidence>
<proteinExistence type="predicted"/>
<dbReference type="EMBL" id="JANQDX010000007">
    <property type="protein sequence ID" value="KAL0921114.1"/>
    <property type="molecule type" value="Genomic_DNA"/>
</dbReference>
<feature type="region of interest" description="Disordered" evidence="1">
    <location>
        <begin position="23"/>
        <end position="42"/>
    </location>
</feature>
<evidence type="ECO:0000256" key="1">
    <source>
        <dbReference type="SAM" id="MobiDB-lite"/>
    </source>
</evidence>
<feature type="compositionally biased region" description="Basic and acidic residues" evidence="1">
    <location>
        <begin position="30"/>
        <end position="42"/>
    </location>
</feature>